<evidence type="ECO:0000259" key="8">
    <source>
        <dbReference type="PROSITE" id="PS50109"/>
    </source>
</evidence>
<dbReference type="InterPro" id="IPR003594">
    <property type="entry name" value="HATPase_dom"/>
</dbReference>
<gene>
    <name evidence="9" type="ORF">E0E05_01470</name>
</gene>
<dbReference type="EC" id="2.7.13.3" evidence="2"/>
<dbReference type="SUPFAM" id="SSF47384">
    <property type="entry name" value="Homodimeric domain of signal transducing histidine kinase"/>
    <property type="match status" value="1"/>
</dbReference>
<dbReference type="SUPFAM" id="SSF55874">
    <property type="entry name" value="ATPase domain of HSP90 chaperone/DNA topoisomerase II/histidine kinase"/>
    <property type="match status" value="1"/>
</dbReference>
<dbReference type="InterPro" id="IPR050736">
    <property type="entry name" value="Sensor_HK_Regulatory"/>
</dbReference>
<keyword evidence="5 9" id="KW-0418">Kinase</keyword>
<dbReference type="CDD" id="cd00082">
    <property type="entry name" value="HisKA"/>
    <property type="match status" value="1"/>
</dbReference>
<dbReference type="InterPro" id="IPR004358">
    <property type="entry name" value="Sig_transdc_His_kin-like_C"/>
</dbReference>
<dbReference type="SMART" id="SM00387">
    <property type="entry name" value="HATPase_c"/>
    <property type="match status" value="1"/>
</dbReference>
<dbReference type="InterPro" id="IPR005467">
    <property type="entry name" value="His_kinase_dom"/>
</dbReference>
<dbReference type="PROSITE" id="PS50109">
    <property type="entry name" value="HIS_KIN"/>
    <property type="match status" value="1"/>
</dbReference>
<dbReference type="GO" id="GO:0000155">
    <property type="term" value="F:phosphorelay sensor kinase activity"/>
    <property type="evidence" value="ECO:0007669"/>
    <property type="project" value="InterPro"/>
</dbReference>
<dbReference type="InterPro" id="IPR036890">
    <property type="entry name" value="HATPase_C_sf"/>
</dbReference>
<name>A0A4P6UVZ3_9HYPH</name>
<evidence type="ECO:0000256" key="5">
    <source>
        <dbReference type="ARBA" id="ARBA00022777"/>
    </source>
</evidence>
<evidence type="ECO:0000313" key="9">
    <source>
        <dbReference type="EMBL" id="QBK29377.1"/>
    </source>
</evidence>
<dbReference type="SUPFAM" id="SSF55785">
    <property type="entry name" value="PYP-like sensor domain (PAS domain)"/>
    <property type="match status" value="1"/>
</dbReference>
<feature type="domain" description="Histidine kinase" evidence="8">
    <location>
        <begin position="643"/>
        <end position="859"/>
    </location>
</feature>
<evidence type="ECO:0000256" key="7">
    <source>
        <dbReference type="SAM" id="MobiDB-lite"/>
    </source>
</evidence>
<evidence type="ECO:0000256" key="1">
    <source>
        <dbReference type="ARBA" id="ARBA00000085"/>
    </source>
</evidence>
<evidence type="ECO:0000313" key="10">
    <source>
        <dbReference type="Proteomes" id="UP000293719"/>
    </source>
</evidence>
<dbReference type="AlphaFoldDB" id="A0A4P6UVZ3"/>
<dbReference type="CDD" id="cd00075">
    <property type="entry name" value="HATPase"/>
    <property type="match status" value="1"/>
</dbReference>
<evidence type="ECO:0000256" key="6">
    <source>
        <dbReference type="ARBA" id="ARBA00023012"/>
    </source>
</evidence>
<comment type="catalytic activity">
    <reaction evidence="1">
        <text>ATP + protein L-histidine = ADP + protein N-phospho-L-histidine.</text>
        <dbReference type="EC" id="2.7.13.3"/>
    </reaction>
</comment>
<evidence type="ECO:0000256" key="2">
    <source>
        <dbReference type="ARBA" id="ARBA00012438"/>
    </source>
</evidence>
<accession>A0A4P6UVZ3</accession>
<feature type="region of interest" description="Disordered" evidence="7">
    <location>
        <begin position="18"/>
        <end position="37"/>
    </location>
</feature>
<keyword evidence="6" id="KW-0902">Two-component regulatory system</keyword>
<dbReference type="InterPro" id="IPR036097">
    <property type="entry name" value="HisK_dim/P_sf"/>
</dbReference>
<evidence type="ECO:0000256" key="4">
    <source>
        <dbReference type="ARBA" id="ARBA00022679"/>
    </source>
</evidence>
<keyword evidence="4" id="KW-0808">Transferase</keyword>
<dbReference type="Pfam" id="PF12860">
    <property type="entry name" value="PAS_7"/>
    <property type="match status" value="2"/>
</dbReference>
<dbReference type="PANTHER" id="PTHR43711:SF1">
    <property type="entry name" value="HISTIDINE KINASE 1"/>
    <property type="match status" value="1"/>
</dbReference>
<dbReference type="InterPro" id="IPR003661">
    <property type="entry name" value="HisK_dim/P_dom"/>
</dbReference>
<dbReference type="EMBL" id="CP036532">
    <property type="protein sequence ID" value="QBK29377.1"/>
    <property type="molecule type" value="Genomic_DNA"/>
</dbReference>
<dbReference type="Proteomes" id="UP000293719">
    <property type="component" value="Chromosome"/>
</dbReference>
<dbReference type="Gene3D" id="3.30.565.10">
    <property type="entry name" value="Histidine kinase-like ATPase, C-terminal domain"/>
    <property type="match status" value="1"/>
</dbReference>
<protein>
    <recommendedName>
        <fullName evidence="2">histidine kinase</fullName>
        <ecNumber evidence="2">2.7.13.3</ecNumber>
    </recommendedName>
</protein>
<dbReference type="KEGG" id="rpod:E0E05_01470"/>
<dbReference type="SMART" id="SM00388">
    <property type="entry name" value="HisKA"/>
    <property type="match status" value="1"/>
</dbReference>
<dbReference type="Gene3D" id="1.10.287.130">
    <property type="match status" value="1"/>
</dbReference>
<dbReference type="InterPro" id="IPR035965">
    <property type="entry name" value="PAS-like_dom_sf"/>
</dbReference>
<organism evidence="9 10">
    <name type="scientific">Roseitalea porphyridii</name>
    <dbReference type="NCBI Taxonomy" id="1852022"/>
    <lineage>
        <taxon>Bacteria</taxon>
        <taxon>Pseudomonadati</taxon>
        <taxon>Pseudomonadota</taxon>
        <taxon>Alphaproteobacteria</taxon>
        <taxon>Hyphomicrobiales</taxon>
        <taxon>Ahrensiaceae</taxon>
        <taxon>Roseitalea</taxon>
    </lineage>
</organism>
<reference evidence="9 10" key="1">
    <citation type="journal article" date="2017" name="Int. J. Syst. Evol. Microbiol.">
        <title>Roseitalea porphyridii gen. nov., sp. nov., isolated from a red alga, and reclassification of Hoeflea suaedae Chung et al. 2013 as Pseudohoeflea suaedae gen. nov., comb. nov.</title>
        <authorList>
            <person name="Hyeon J.W."/>
            <person name="Jeong S.E."/>
            <person name="Baek K."/>
            <person name="Jeon C.O."/>
        </authorList>
    </citation>
    <scope>NUCLEOTIDE SEQUENCE [LARGE SCALE GENOMIC DNA]</scope>
    <source>
        <strain evidence="9 10">MA7-20</strain>
    </source>
</reference>
<dbReference type="PRINTS" id="PR00344">
    <property type="entry name" value="BCTRLSENSOR"/>
</dbReference>
<sequence>MLGRFVCRGSVVSARSEPVHAAPRAKAKGTRMPQQGSARRRWRTFSASLRRNAAILAAGVTLCSPVAPAMAQVGAGDLTILGRSLDTFEVVQFALFSGALAAAIGSALWLIRERTRTASQNLALRGKVSALGARINQLETLAASEGQRAVVWSDEPNKPAAVIGTLGARSGAPESRGEFLAFGRWLEPRSAARVEQAISRLRDHAEPFDDMVLTPAGVPIEVSGRTSGGSAIVRFVSLAGQRAEHTRLIAEHARVVETLETLQALMDRSDMPVWLRDENGALAWVNRAYAEAVECGDAEAVVSSRTELFGSQAGKQMANERGQAGAFEGQASTVVRGDRLVFDVLDVEGPYGSAGIGRDRTETEAVRAELNTTIRSHEETLDLLTTAVAMFDADARLRFHNQAFEQLWEVDSGFLASKPDMTLFLDRMRTEGKLPEQPEWRRWKESMLDIFKAVEPREDIWYLPDGRTMRVIASPHPRGGLTWAFENLTERIDLESRYKTLMRVQGETLDNLAEGVAVFETDGTLKLANPAFERFWHVGHLMGEERVHIGQIAEACEAALGEAEPWRRFAGIVTGFEEDRAAESGRAETEERTLSWRVVPLPNGQTMITFVDITATNQIERALRERNEALERTTLLRDRFIRHVSHELRVPLTSIGGFTALLEMEETGTLNARQREYLADIAASTGELNELTRDIIDLASIDAGVMELRLDEVDVSPAMDEAAAQVAPRLDAHGIDLVTRIDPEAGTIIADRARLVQVLVNILTNAADFAPPDSEVTFTCTREEHGVAFSIRDRGPGIAEGALDEVFERFHTDRTGRERGSGLGLAIVKSFVELHDGTVAIRSAPDEGTEVTVTFPDTPARVSVAAE</sequence>
<dbReference type="Pfam" id="PF02518">
    <property type="entry name" value="HATPase_c"/>
    <property type="match status" value="1"/>
</dbReference>
<proteinExistence type="predicted"/>
<dbReference type="FunFam" id="3.30.565.10:FF:000006">
    <property type="entry name" value="Sensor histidine kinase WalK"/>
    <property type="match status" value="1"/>
</dbReference>
<keyword evidence="3" id="KW-0597">Phosphoprotein</keyword>
<dbReference type="Pfam" id="PF00512">
    <property type="entry name" value="HisKA"/>
    <property type="match status" value="1"/>
</dbReference>
<dbReference type="PANTHER" id="PTHR43711">
    <property type="entry name" value="TWO-COMPONENT HISTIDINE KINASE"/>
    <property type="match status" value="1"/>
</dbReference>
<evidence type="ECO:0000256" key="3">
    <source>
        <dbReference type="ARBA" id="ARBA00022553"/>
    </source>
</evidence>
<dbReference type="Gene3D" id="3.30.450.20">
    <property type="entry name" value="PAS domain"/>
    <property type="match status" value="1"/>
</dbReference>
<keyword evidence="10" id="KW-1185">Reference proteome</keyword>